<dbReference type="Gene3D" id="3.30.420.10">
    <property type="entry name" value="Ribonuclease H-like superfamily/Ribonuclease H"/>
    <property type="match status" value="1"/>
</dbReference>
<dbReference type="EMBL" id="AVOT02071751">
    <property type="protein sequence ID" value="MBW0561945.1"/>
    <property type="molecule type" value="Genomic_DNA"/>
</dbReference>
<name>A0A9Q3JEW1_9BASI</name>
<proteinExistence type="predicted"/>
<dbReference type="Proteomes" id="UP000765509">
    <property type="component" value="Unassembled WGS sequence"/>
</dbReference>
<evidence type="ECO:0008006" key="3">
    <source>
        <dbReference type="Google" id="ProtNLM"/>
    </source>
</evidence>
<keyword evidence="2" id="KW-1185">Reference proteome</keyword>
<sequence>MDAAIIIWKGVTNHTGLLQNIIINRDLRFTSDPCASLHNLFGIKLSFSTDYHPQTDGRAEIMIQDLEDMIRRFCAFFLELKDSDGFSHYWCTMIPDLELEYKI</sequence>
<organism evidence="1 2">
    <name type="scientific">Austropuccinia psidii MF-1</name>
    <dbReference type="NCBI Taxonomy" id="1389203"/>
    <lineage>
        <taxon>Eukaryota</taxon>
        <taxon>Fungi</taxon>
        <taxon>Dikarya</taxon>
        <taxon>Basidiomycota</taxon>
        <taxon>Pucciniomycotina</taxon>
        <taxon>Pucciniomycetes</taxon>
        <taxon>Pucciniales</taxon>
        <taxon>Sphaerophragmiaceae</taxon>
        <taxon>Austropuccinia</taxon>
    </lineage>
</organism>
<dbReference type="AlphaFoldDB" id="A0A9Q3JEW1"/>
<evidence type="ECO:0000313" key="1">
    <source>
        <dbReference type="EMBL" id="MBW0561945.1"/>
    </source>
</evidence>
<dbReference type="GO" id="GO:0003676">
    <property type="term" value="F:nucleic acid binding"/>
    <property type="evidence" value="ECO:0007669"/>
    <property type="project" value="InterPro"/>
</dbReference>
<dbReference type="InterPro" id="IPR036397">
    <property type="entry name" value="RNaseH_sf"/>
</dbReference>
<protein>
    <recommendedName>
        <fullName evidence="3">Integrase catalytic domain-containing protein</fullName>
    </recommendedName>
</protein>
<dbReference type="InterPro" id="IPR012337">
    <property type="entry name" value="RNaseH-like_sf"/>
</dbReference>
<evidence type="ECO:0000313" key="2">
    <source>
        <dbReference type="Proteomes" id="UP000765509"/>
    </source>
</evidence>
<accession>A0A9Q3JEW1</accession>
<gene>
    <name evidence="1" type="ORF">O181_101660</name>
</gene>
<dbReference type="SUPFAM" id="SSF53098">
    <property type="entry name" value="Ribonuclease H-like"/>
    <property type="match status" value="1"/>
</dbReference>
<comment type="caution">
    <text evidence="1">The sequence shown here is derived from an EMBL/GenBank/DDBJ whole genome shotgun (WGS) entry which is preliminary data.</text>
</comment>
<reference evidence="1" key="1">
    <citation type="submission" date="2021-03" db="EMBL/GenBank/DDBJ databases">
        <title>Draft genome sequence of rust myrtle Austropuccinia psidii MF-1, a brazilian biotype.</title>
        <authorList>
            <person name="Quecine M.C."/>
            <person name="Pachon D.M.R."/>
            <person name="Bonatelli M.L."/>
            <person name="Correr F.H."/>
            <person name="Franceschini L.M."/>
            <person name="Leite T.F."/>
            <person name="Margarido G.R.A."/>
            <person name="Almeida C.A."/>
            <person name="Ferrarezi J.A."/>
            <person name="Labate C.A."/>
        </authorList>
    </citation>
    <scope>NUCLEOTIDE SEQUENCE</scope>
    <source>
        <strain evidence="1">MF-1</strain>
    </source>
</reference>